<organism evidence="2 3">
    <name type="scientific">Sipha flava</name>
    <name type="common">yellow sugarcane aphid</name>
    <dbReference type="NCBI Taxonomy" id="143950"/>
    <lineage>
        <taxon>Eukaryota</taxon>
        <taxon>Metazoa</taxon>
        <taxon>Ecdysozoa</taxon>
        <taxon>Arthropoda</taxon>
        <taxon>Hexapoda</taxon>
        <taxon>Insecta</taxon>
        <taxon>Pterygota</taxon>
        <taxon>Neoptera</taxon>
        <taxon>Paraneoptera</taxon>
        <taxon>Hemiptera</taxon>
        <taxon>Sternorrhyncha</taxon>
        <taxon>Aphidomorpha</taxon>
        <taxon>Aphidoidea</taxon>
        <taxon>Aphididae</taxon>
        <taxon>Sipha</taxon>
    </lineage>
</organism>
<dbReference type="AlphaFoldDB" id="A0A8B8F8K8"/>
<evidence type="ECO:0000259" key="1">
    <source>
        <dbReference type="Pfam" id="PF05699"/>
    </source>
</evidence>
<keyword evidence="2" id="KW-1185">Reference proteome</keyword>
<dbReference type="GO" id="GO:0046983">
    <property type="term" value="F:protein dimerization activity"/>
    <property type="evidence" value="ECO:0007669"/>
    <property type="project" value="InterPro"/>
</dbReference>
<evidence type="ECO:0000313" key="2">
    <source>
        <dbReference type="Proteomes" id="UP000694846"/>
    </source>
</evidence>
<dbReference type="PANTHER" id="PTHR47611:SF3">
    <property type="entry name" value="HAT C-TERMINAL DIMERISATION DOMAIN-CONTAINING PROTEIN"/>
    <property type="match status" value="1"/>
</dbReference>
<gene>
    <name evidence="3" type="primary">LOC112681052</name>
</gene>
<dbReference type="GeneID" id="112681052"/>
<evidence type="ECO:0000313" key="3">
    <source>
        <dbReference type="RefSeq" id="XP_025407098.1"/>
    </source>
</evidence>
<feature type="domain" description="HAT C-terminal dimerisation" evidence="1">
    <location>
        <begin position="40"/>
        <end position="118"/>
    </location>
</feature>
<dbReference type="InterPro" id="IPR008906">
    <property type="entry name" value="HATC_C_dom"/>
</dbReference>
<accession>A0A8B8F8K8</accession>
<dbReference type="Proteomes" id="UP000694846">
    <property type="component" value="Unplaced"/>
</dbReference>
<dbReference type="InterPro" id="IPR012337">
    <property type="entry name" value="RNaseH-like_sf"/>
</dbReference>
<name>A0A8B8F8K8_9HEMI</name>
<dbReference type="OrthoDB" id="3062869at2759"/>
<reference evidence="3" key="1">
    <citation type="submission" date="2025-08" db="UniProtKB">
        <authorList>
            <consortium name="RefSeq"/>
        </authorList>
    </citation>
    <scope>IDENTIFICATION</scope>
    <source>
        <tissue evidence="3">Whole body</tissue>
    </source>
</reference>
<dbReference type="RefSeq" id="XP_025407098.1">
    <property type="nucleotide sequence ID" value="XM_025551313.1"/>
</dbReference>
<proteinExistence type="predicted"/>
<dbReference type="Pfam" id="PF05699">
    <property type="entry name" value="Dimer_Tnp_hAT"/>
    <property type="match status" value="1"/>
</dbReference>
<dbReference type="SUPFAM" id="SSF53098">
    <property type="entry name" value="Ribonuclease H-like"/>
    <property type="match status" value="1"/>
</dbReference>
<dbReference type="PANTHER" id="PTHR47611">
    <property type="entry name" value="HAT DIMERISATION DOMAIN, C-TERMINAL"/>
    <property type="match status" value="1"/>
</dbReference>
<sequence length="122" mass="14028">MAEINRDMQIETSVTKHNDAFEFLFGDEVNCDTSDSDIQYQHYLAEPQLKFDFYALEWWKIRASKYPLIVALAKKYLSIPATSVSSERCFSTAGNIVTAKRSCLSPETANMLIFLYQNKQLL</sequence>
<protein>
    <submittedName>
        <fullName evidence="3">Zinc finger BED domain-containing protein 1-like</fullName>
    </submittedName>
</protein>